<protein>
    <submittedName>
        <fullName evidence="1">Uncharacterized protein</fullName>
    </submittedName>
</protein>
<dbReference type="EMBL" id="JBBMFV010000004">
    <property type="protein sequence ID" value="MEO3940891.1"/>
    <property type="molecule type" value="Genomic_DNA"/>
</dbReference>
<comment type="caution">
    <text evidence="1">The sequence shown here is derived from an EMBL/GenBank/DDBJ whole genome shotgun (WGS) entry which is preliminary data.</text>
</comment>
<dbReference type="RefSeq" id="WP_155854591.1">
    <property type="nucleotide sequence ID" value="NZ_JBBMFV010000004.1"/>
</dbReference>
<proteinExistence type="predicted"/>
<dbReference type="Proteomes" id="UP001448614">
    <property type="component" value="Unassembled WGS sequence"/>
</dbReference>
<evidence type="ECO:0000313" key="1">
    <source>
        <dbReference type="EMBL" id="MEO3940891.1"/>
    </source>
</evidence>
<name>A0ABV0GQW7_PAENI</name>
<accession>A0ABV0GQW7</accession>
<reference evidence="1 2" key="1">
    <citation type="journal article" date="2024" name="Appl. Microbiol. Biotechnol.">
        <title>Biosynthetic gene clusters with biotechnological applications in novel Antarctic isolates from Actinomycetota.</title>
        <authorList>
            <person name="Bruna P."/>
            <person name="Nunez-Montero K."/>
            <person name="Contreras M.J."/>
            <person name="Leal K."/>
            <person name="Garcia M."/>
            <person name="Abanto M."/>
            <person name="Barrientos L."/>
        </authorList>
    </citation>
    <scope>NUCLEOTIDE SEQUENCE [LARGE SCALE GENOMIC DNA]</scope>
    <source>
        <strain evidence="1 2">Se16.17</strain>
    </source>
</reference>
<sequence>MPTSTTILASALAGKQPKIGKDPHQAEWMHDEIQRITALGAKNIRINQKQVDFGSTKVLGNNRPDLQFDLGGKHHVVELDRPKTDFSDDTDRGMGHFLRILANDPSLAKDQLRILPVGDPIKKWWQ</sequence>
<organism evidence="1 2">
    <name type="scientific">Paenarthrobacter nicotinovorans</name>
    <name type="common">Arthrobacter nicotinovorans</name>
    <dbReference type="NCBI Taxonomy" id="29320"/>
    <lineage>
        <taxon>Bacteria</taxon>
        <taxon>Bacillati</taxon>
        <taxon>Actinomycetota</taxon>
        <taxon>Actinomycetes</taxon>
        <taxon>Micrococcales</taxon>
        <taxon>Micrococcaceae</taxon>
        <taxon>Paenarthrobacter</taxon>
    </lineage>
</organism>
<evidence type="ECO:0000313" key="2">
    <source>
        <dbReference type="Proteomes" id="UP001448614"/>
    </source>
</evidence>
<gene>
    <name evidence="1" type="ORF">V3C41_07410</name>
</gene>
<keyword evidence="2" id="KW-1185">Reference proteome</keyword>